<feature type="transmembrane region" description="Helical" evidence="1">
    <location>
        <begin position="49"/>
        <end position="67"/>
    </location>
</feature>
<keyword evidence="1" id="KW-1133">Transmembrane helix</keyword>
<keyword evidence="3" id="KW-1185">Reference proteome</keyword>
<proteinExistence type="predicted"/>
<comment type="caution">
    <text evidence="2">The sequence shown here is derived from an EMBL/GenBank/DDBJ whole genome shotgun (WGS) entry which is preliminary data.</text>
</comment>
<keyword evidence="1" id="KW-0472">Membrane</keyword>
<feature type="transmembrane region" description="Helical" evidence="1">
    <location>
        <begin position="20"/>
        <end position="37"/>
    </location>
</feature>
<dbReference type="EMBL" id="JAROBY010000008">
    <property type="protein sequence ID" value="MEB4793200.1"/>
    <property type="molecule type" value="Genomic_DNA"/>
</dbReference>
<sequence length="301" mass="34500">MKGLKEFGETAQNLSKNPIGIIGLFLVLVYAVAAIVLTMSQTEDRIQRLLLTSFLVIFPILVLAAFFELVTKHHKKLYAPSDFRDEENFMDKDTQEVYPSQFELIKSQLDESNKTTIGLVSGVHEQIQVLLTEFSKENSKNNKNDDNNLIKLEGQVQSTKELIETTIKWSRYPFWINVNLENYNEIFKRLIDSGLTFKREFGDHEKPSLFVLTFGRSVPIENIKEAISLLIPFGIEAICISKEKNNYNNIHVGAYNYKYGPVLLLSQNIINVLSKPDLTKKEFLEIYDECQSGISKRYNAS</sequence>
<reference evidence="2 3" key="1">
    <citation type="submission" date="2023-03" db="EMBL/GenBank/DDBJ databases">
        <title>Bacillus Genome Sequencing.</title>
        <authorList>
            <person name="Dunlap C."/>
        </authorList>
    </citation>
    <scope>NUCLEOTIDE SEQUENCE [LARGE SCALE GENOMIC DNA]</scope>
    <source>
        <strain evidence="2 3">NRS-1351</strain>
    </source>
</reference>
<dbReference type="Proteomes" id="UP001355653">
    <property type="component" value="Unassembled WGS sequence"/>
</dbReference>
<gene>
    <name evidence="2" type="ORF">P5G65_04780</name>
</gene>
<keyword evidence="1" id="KW-0812">Transmembrane</keyword>
<name>A0ABU6D642_9BACL</name>
<dbReference type="RefSeq" id="WP_127452330.1">
    <property type="nucleotide sequence ID" value="NZ_JAROBY010000008.1"/>
</dbReference>
<organism evidence="2 3">
    <name type="scientific">Paenibacillus chondroitinus</name>
    <dbReference type="NCBI Taxonomy" id="59842"/>
    <lineage>
        <taxon>Bacteria</taxon>
        <taxon>Bacillati</taxon>
        <taxon>Bacillota</taxon>
        <taxon>Bacilli</taxon>
        <taxon>Bacillales</taxon>
        <taxon>Paenibacillaceae</taxon>
        <taxon>Paenibacillus</taxon>
    </lineage>
</organism>
<evidence type="ECO:0000313" key="2">
    <source>
        <dbReference type="EMBL" id="MEB4793200.1"/>
    </source>
</evidence>
<protein>
    <submittedName>
        <fullName evidence="2">Uncharacterized protein</fullName>
    </submittedName>
</protein>
<evidence type="ECO:0000313" key="3">
    <source>
        <dbReference type="Proteomes" id="UP001355653"/>
    </source>
</evidence>
<evidence type="ECO:0000256" key="1">
    <source>
        <dbReference type="SAM" id="Phobius"/>
    </source>
</evidence>
<accession>A0ABU6D642</accession>